<sequence length="77" mass="8126">MSSQAISPNTTPDTSNNGDIISSMLDSYIYDTSSLADRLAQRTMAAATTTTAATKDKSSNDTDIKDFKKSGEATGKL</sequence>
<reference evidence="2 3" key="1">
    <citation type="submission" date="2017-06" db="EMBL/GenBank/DDBJ databases">
        <title>Comparative genomic analysis of Ambrosia Fusariam Clade fungi.</title>
        <authorList>
            <person name="Stajich J.E."/>
            <person name="Carrillo J."/>
            <person name="Kijimoto T."/>
            <person name="Eskalen A."/>
            <person name="O'Donnell K."/>
            <person name="Kasson M."/>
        </authorList>
    </citation>
    <scope>NUCLEOTIDE SEQUENCE [LARGE SCALE GENOMIC DNA]</scope>
    <source>
        <strain evidence="2">UCR3666</strain>
    </source>
</reference>
<gene>
    <name evidence="2" type="ORF">CDV36_002013</name>
</gene>
<feature type="compositionally biased region" description="Basic and acidic residues" evidence="1">
    <location>
        <begin position="54"/>
        <end position="71"/>
    </location>
</feature>
<dbReference type="EMBL" id="NKUJ01000020">
    <property type="protein sequence ID" value="RMJ18345.1"/>
    <property type="molecule type" value="Genomic_DNA"/>
</dbReference>
<dbReference type="OrthoDB" id="10403188at2759"/>
<evidence type="ECO:0000313" key="2">
    <source>
        <dbReference type="EMBL" id="RMJ18345.1"/>
    </source>
</evidence>
<keyword evidence="3" id="KW-1185">Reference proteome</keyword>
<dbReference type="Proteomes" id="UP000277212">
    <property type="component" value="Unassembled WGS sequence"/>
</dbReference>
<feature type="region of interest" description="Disordered" evidence="1">
    <location>
        <begin position="46"/>
        <end position="77"/>
    </location>
</feature>
<protein>
    <submittedName>
        <fullName evidence="2">Uncharacterized protein</fullName>
    </submittedName>
</protein>
<comment type="caution">
    <text evidence="2">The sequence shown here is derived from an EMBL/GenBank/DDBJ whole genome shotgun (WGS) entry which is preliminary data.</text>
</comment>
<evidence type="ECO:0000256" key="1">
    <source>
        <dbReference type="SAM" id="MobiDB-lite"/>
    </source>
</evidence>
<organism evidence="2 3">
    <name type="scientific">Fusarium kuroshium</name>
    <dbReference type="NCBI Taxonomy" id="2010991"/>
    <lineage>
        <taxon>Eukaryota</taxon>
        <taxon>Fungi</taxon>
        <taxon>Dikarya</taxon>
        <taxon>Ascomycota</taxon>
        <taxon>Pezizomycotina</taxon>
        <taxon>Sordariomycetes</taxon>
        <taxon>Hypocreomycetidae</taxon>
        <taxon>Hypocreales</taxon>
        <taxon>Nectriaceae</taxon>
        <taxon>Fusarium</taxon>
        <taxon>Fusarium solani species complex</taxon>
    </lineage>
</organism>
<dbReference type="AlphaFoldDB" id="A0A3M2SM87"/>
<evidence type="ECO:0000313" key="3">
    <source>
        <dbReference type="Proteomes" id="UP000277212"/>
    </source>
</evidence>
<accession>A0A3M2SM87</accession>
<name>A0A3M2SM87_9HYPO</name>
<proteinExistence type="predicted"/>